<dbReference type="Gene3D" id="3.10.129.10">
    <property type="entry name" value="Hotdog Thioesterase"/>
    <property type="match status" value="2"/>
</dbReference>
<organism evidence="2 3">
    <name type="scientific">Candidatus Methylumidiphilus alinenensis</name>
    <dbReference type="NCBI Taxonomy" id="2202197"/>
    <lineage>
        <taxon>Bacteria</taxon>
        <taxon>Pseudomonadati</taxon>
        <taxon>Pseudomonadota</taxon>
        <taxon>Gammaproteobacteria</taxon>
        <taxon>Methylococcales</taxon>
        <taxon>Candidatus Methylumidiphilus</taxon>
    </lineage>
</organism>
<dbReference type="Pfam" id="PF22818">
    <property type="entry name" value="ApeI-like"/>
    <property type="match status" value="1"/>
</dbReference>
<protein>
    <recommendedName>
        <fullName evidence="1">ApeI dehydratase-like domain-containing protein</fullName>
    </recommendedName>
</protein>
<evidence type="ECO:0000259" key="1">
    <source>
        <dbReference type="Pfam" id="PF22818"/>
    </source>
</evidence>
<dbReference type="InterPro" id="IPR054545">
    <property type="entry name" value="ApeI-like"/>
</dbReference>
<dbReference type="EMBL" id="QJPH01000275">
    <property type="protein sequence ID" value="PZN81152.1"/>
    <property type="molecule type" value="Genomic_DNA"/>
</dbReference>
<reference evidence="2 3" key="1">
    <citation type="journal article" date="2018" name="Aquat. Microb. Ecol.">
        <title>Gammaproteobacterial methanotrophs dominate.</title>
        <authorList>
            <person name="Rissanen A.J."/>
            <person name="Saarenheimo J."/>
            <person name="Tiirola M."/>
            <person name="Peura S."/>
            <person name="Aalto S.L."/>
            <person name="Karvinen A."/>
            <person name="Nykanen H."/>
        </authorList>
    </citation>
    <scope>NUCLEOTIDE SEQUENCE [LARGE SCALE GENOMIC DNA]</scope>
    <source>
        <strain evidence="2">AMbin10</strain>
    </source>
</reference>
<evidence type="ECO:0000313" key="2">
    <source>
        <dbReference type="EMBL" id="PZN81152.1"/>
    </source>
</evidence>
<comment type="caution">
    <text evidence="2">The sequence shown here is derived from an EMBL/GenBank/DDBJ whole genome shotgun (WGS) entry which is preliminary data.</text>
</comment>
<accession>A0A2W4RBA0</accession>
<feature type="domain" description="ApeI dehydratase-like" evidence="1">
    <location>
        <begin position="4"/>
        <end position="90"/>
    </location>
</feature>
<name>A0A2W4RBA0_9GAMM</name>
<dbReference type="InterPro" id="IPR029069">
    <property type="entry name" value="HotDog_dom_sf"/>
</dbReference>
<dbReference type="AlphaFoldDB" id="A0A2W4RBA0"/>
<dbReference type="SUPFAM" id="SSF54637">
    <property type="entry name" value="Thioesterase/thiol ester dehydrase-isomerase"/>
    <property type="match status" value="2"/>
</dbReference>
<sequence length="257" mass="27629">MATIVIPSGGAYFEGHFPERPILSGVLELELVIKTLAREALRPVILRGLAFVRLRQLVLPGDRLALTTRELADGHLRFDLRREGVLVTNGEFILGPPHKPYQMPVSLAEFAFPMPAPSLDALLPQRPPMRLVTAILNATEDGILCSACIPAKCPLVFGDSAPALAGLEVAAQAAAAWEAIRRWREAGTATPRIGYLVALRDVVLFAERLPIDQSLLTAVRIEATAPPLTHYRVEVSLGGLPIVIGTIATFLAAEGGN</sequence>
<proteinExistence type="predicted"/>
<dbReference type="Proteomes" id="UP000249396">
    <property type="component" value="Unassembled WGS sequence"/>
</dbReference>
<dbReference type="InterPro" id="IPR016776">
    <property type="entry name" value="ApeP-like_dehydratase"/>
</dbReference>
<evidence type="ECO:0000313" key="3">
    <source>
        <dbReference type="Proteomes" id="UP000249396"/>
    </source>
</evidence>
<gene>
    <name evidence="2" type="ORF">DM484_08965</name>
</gene>
<dbReference type="Pfam" id="PF22817">
    <property type="entry name" value="ApeP-like"/>
    <property type="match status" value="1"/>
</dbReference>